<evidence type="ECO:0000313" key="4">
    <source>
        <dbReference type="Proteomes" id="UP000800039"/>
    </source>
</evidence>
<organism evidence="3 4">
    <name type="scientific">Cucurbitaria berberidis CBS 394.84</name>
    <dbReference type="NCBI Taxonomy" id="1168544"/>
    <lineage>
        <taxon>Eukaryota</taxon>
        <taxon>Fungi</taxon>
        <taxon>Dikarya</taxon>
        <taxon>Ascomycota</taxon>
        <taxon>Pezizomycotina</taxon>
        <taxon>Dothideomycetes</taxon>
        <taxon>Pleosporomycetidae</taxon>
        <taxon>Pleosporales</taxon>
        <taxon>Pleosporineae</taxon>
        <taxon>Cucurbitariaceae</taxon>
        <taxon>Cucurbitaria</taxon>
    </lineage>
</organism>
<dbReference type="EMBL" id="ML976615">
    <property type="protein sequence ID" value="KAF1847152.1"/>
    <property type="molecule type" value="Genomic_DNA"/>
</dbReference>
<keyword evidence="4" id="KW-1185">Reference proteome</keyword>
<name>A0A9P4GKZ3_9PLEO</name>
<feature type="region of interest" description="Disordered" evidence="1">
    <location>
        <begin position="119"/>
        <end position="140"/>
    </location>
</feature>
<dbReference type="OrthoDB" id="3942886at2759"/>
<gene>
    <name evidence="3" type="ORF">K460DRAFT_363259</name>
</gene>
<evidence type="ECO:0000256" key="2">
    <source>
        <dbReference type="SAM" id="Phobius"/>
    </source>
</evidence>
<accession>A0A9P4GKZ3</accession>
<comment type="caution">
    <text evidence="3">The sequence shown here is derived from an EMBL/GenBank/DDBJ whole genome shotgun (WGS) entry which is preliminary data.</text>
</comment>
<dbReference type="GeneID" id="63850032"/>
<dbReference type="RefSeq" id="XP_040789715.1">
    <property type="nucleotide sequence ID" value="XM_040932781.1"/>
</dbReference>
<reference evidence="3" key="1">
    <citation type="submission" date="2020-01" db="EMBL/GenBank/DDBJ databases">
        <authorList>
            <consortium name="DOE Joint Genome Institute"/>
            <person name="Haridas S."/>
            <person name="Albert R."/>
            <person name="Binder M."/>
            <person name="Bloem J."/>
            <person name="Labutti K."/>
            <person name="Salamov A."/>
            <person name="Andreopoulos B."/>
            <person name="Baker S.E."/>
            <person name="Barry K."/>
            <person name="Bills G."/>
            <person name="Bluhm B.H."/>
            <person name="Cannon C."/>
            <person name="Castanera R."/>
            <person name="Culley D.E."/>
            <person name="Daum C."/>
            <person name="Ezra D."/>
            <person name="Gonzalez J.B."/>
            <person name="Henrissat B."/>
            <person name="Kuo A."/>
            <person name="Liang C."/>
            <person name="Lipzen A."/>
            <person name="Lutzoni F."/>
            <person name="Magnuson J."/>
            <person name="Mondo S."/>
            <person name="Nolan M."/>
            <person name="Ohm R."/>
            <person name="Pangilinan J."/>
            <person name="Park H.-J."/>
            <person name="Ramirez L."/>
            <person name="Alfaro M."/>
            <person name="Sun H."/>
            <person name="Tritt A."/>
            <person name="Yoshinaga Y."/>
            <person name="Zwiers L.-H."/>
            <person name="Turgeon B.G."/>
            <person name="Goodwin S.B."/>
            <person name="Spatafora J.W."/>
            <person name="Crous P.W."/>
            <person name="Grigoriev I.V."/>
        </authorList>
    </citation>
    <scope>NUCLEOTIDE SEQUENCE</scope>
    <source>
        <strain evidence="3">CBS 394.84</strain>
    </source>
</reference>
<feature type="compositionally biased region" description="Polar residues" evidence="1">
    <location>
        <begin position="131"/>
        <end position="140"/>
    </location>
</feature>
<keyword evidence="2" id="KW-1133">Transmembrane helix</keyword>
<evidence type="ECO:0000256" key="1">
    <source>
        <dbReference type="SAM" id="MobiDB-lite"/>
    </source>
</evidence>
<feature type="region of interest" description="Disordered" evidence="1">
    <location>
        <begin position="50"/>
        <end position="76"/>
    </location>
</feature>
<proteinExistence type="predicted"/>
<feature type="transmembrane region" description="Helical" evidence="2">
    <location>
        <begin position="25"/>
        <end position="46"/>
    </location>
</feature>
<keyword evidence="2" id="KW-0812">Transmembrane</keyword>
<protein>
    <submittedName>
        <fullName evidence="3">Uncharacterized protein</fullName>
    </submittedName>
</protein>
<keyword evidence="2" id="KW-0472">Membrane</keyword>
<sequence>MPPQPTAAYLSQKESWTASTEFGHLFKVVLLLSIVTTAVRSLVVIVSRRKRRMSDSSSSQEKNSLPTPPALEKEPNQYLQSLKKETLQPDLAPVYPWTALPHALPGPYDAPYYPLPPPTIRRHSHDPSAAESEQTSRTIPYTRRVSTNSILNHEVVLEGSSTVSSQGWRRTQWTVSAG</sequence>
<dbReference type="Proteomes" id="UP000800039">
    <property type="component" value="Unassembled WGS sequence"/>
</dbReference>
<dbReference type="AlphaFoldDB" id="A0A9P4GKZ3"/>
<evidence type="ECO:0000313" key="3">
    <source>
        <dbReference type="EMBL" id="KAF1847152.1"/>
    </source>
</evidence>